<proteinExistence type="predicted"/>
<gene>
    <name evidence="1" type="ORF">ACGFYS_21015</name>
</gene>
<evidence type="ECO:0000313" key="1">
    <source>
        <dbReference type="EMBL" id="MFG3191408.1"/>
    </source>
</evidence>
<comment type="caution">
    <text evidence="1">The sequence shown here is derived from an EMBL/GenBank/DDBJ whole genome shotgun (WGS) entry which is preliminary data.</text>
</comment>
<dbReference type="SUPFAM" id="SSF55874">
    <property type="entry name" value="ATPase domain of HSP90 chaperone/DNA topoisomerase II/histidine kinase"/>
    <property type="match status" value="1"/>
</dbReference>
<keyword evidence="2" id="KW-1185">Reference proteome</keyword>
<dbReference type="RefSeq" id="WP_392883335.1">
    <property type="nucleotide sequence ID" value="NZ_JBICZW010000012.1"/>
</dbReference>
<accession>A0ABW7BW83</accession>
<sequence length="832" mass="88245">MSEERTGDDVGVEIRIDRDLLETWPGRFRYPDVLIGLASETGPGSDADGSALARAVLTRAGGRSPRTVGEELVDRGEFEAAEYLHTDCPELGGHDKEALKRRLEAARAAAGEDVRQEVRKLEREAAAAGVRFDLLDAEALVARAPSRRSAVDDELREAADMLAQQVKPVADELRARLERQAAEAVTRRSDPVMKRVDALIAAGELIAARTLLNREPLGTPIPESAAPLPPWNPLWTPDELLDYHLNPAANRPPEFASWEAADTNGRELLAAYGRLQKEDSAQAAEAFAGALSRFLGAPVRDGVARRVDDSRHHHTYFDGLFGTPALSRLHPTGRVDLYVGGPGTTGLPDRLAQQPPHVAVAPGLAAPEYTDRRATAVLSLRDLLRLVVLPEDRPAAMLGILARQWPVAALIGSRGPDLAAALGDEPDAAWRTLRWIAHLSLGAGLPLAQAMENCTAMDTASLRVMLRYAEDRMPAAGAALWSGAEGGWQRDEVLVQALQEELVARCGGPAAEAAWWAALAAGHPSTGEVSTEDLLLMAEACSEWPGAGEQVRAGVEALVARGLLVRAGDGADGLLTVPPSGIVRMLRAGAEQQLTGLLTRLAHARDERDATGAPASSAPLTSPAWTPWQWNRFATVPSLARLAAAADGTGTPAAQAAEALAELRDQDPAALAEAQGPAVTELAPLLDALAAQCRDHHPGAVLDVRCPPALSVEVPEPVLRAVLYEVLDNAAGVVAGTDSGLVQVVARAEAPEVHVEVRDSGPGLPAGSRGRRIFALSAAGRERGRTGGLHRARLLLRAFDTPSVETELEVFESGHPTLTGAALRLVLPEHTP</sequence>
<protein>
    <submittedName>
        <fullName evidence="1">Uncharacterized protein</fullName>
    </submittedName>
</protein>
<organism evidence="1 2">
    <name type="scientific">Streptomyces omiyaensis</name>
    <dbReference type="NCBI Taxonomy" id="68247"/>
    <lineage>
        <taxon>Bacteria</taxon>
        <taxon>Bacillati</taxon>
        <taxon>Actinomycetota</taxon>
        <taxon>Actinomycetes</taxon>
        <taxon>Kitasatosporales</taxon>
        <taxon>Streptomycetaceae</taxon>
        <taxon>Streptomyces</taxon>
    </lineage>
</organism>
<dbReference type="EMBL" id="JBICZW010000012">
    <property type="protein sequence ID" value="MFG3191408.1"/>
    <property type="molecule type" value="Genomic_DNA"/>
</dbReference>
<dbReference type="Proteomes" id="UP001604282">
    <property type="component" value="Unassembled WGS sequence"/>
</dbReference>
<dbReference type="InterPro" id="IPR036890">
    <property type="entry name" value="HATPase_C_sf"/>
</dbReference>
<evidence type="ECO:0000313" key="2">
    <source>
        <dbReference type="Proteomes" id="UP001604282"/>
    </source>
</evidence>
<reference evidence="1 2" key="1">
    <citation type="submission" date="2024-10" db="EMBL/GenBank/DDBJ databases">
        <title>The Natural Products Discovery Center: Release of the First 8490 Sequenced Strains for Exploring Actinobacteria Biosynthetic Diversity.</title>
        <authorList>
            <person name="Kalkreuter E."/>
            <person name="Kautsar S.A."/>
            <person name="Yang D."/>
            <person name="Bader C.D."/>
            <person name="Teijaro C.N."/>
            <person name="Fluegel L."/>
            <person name="Davis C.M."/>
            <person name="Simpson J.R."/>
            <person name="Lauterbach L."/>
            <person name="Steele A.D."/>
            <person name="Gui C."/>
            <person name="Meng S."/>
            <person name="Li G."/>
            <person name="Viehrig K."/>
            <person name="Ye F."/>
            <person name="Su P."/>
            <person name="Kiefer A.F."/>
            <person name="Nichols A."/>
            <person name="Cepeda A.J."/>
            <person name="Yan W."/>
            <person name="Fan B."/>
            <person name="Jiang Y."/>
            <person name="Adhikari A."/>
            <person name="Zheng C.-J."/>
            <person name="Schuster L."/>
            <person name="Cowan T.M."/>
            <person name="Smanski M.J."/>
            <person name="Chevrette M.G."/>
            <person name="De Carvalho L.P.S."/>
            <person name="Shen B."/>
        </authorList>
    </citation>
    <scope>NUCLEOTIDE SEQUENCE [LARGE SCALE GENOMIC DNA]</scope>
    <source>
        <strain evidence="1 2">NPDC048229</strain>
    </source>
</reference>
<name>A0ABW7BW83_9ACTN</name>
<dbReference type="Gene3D" id="3.30.565.10">
    <property type="entry name" value="Histidine kinase-like ATPase, C-terminal domain"/>
    <property type="match status" value="1"/>
</dbReference>